<evidence type="ECO:0000313" key="2">
    <source>
        <dbReference type="Proteomes" id="UP000663828"/>
    </source>
</evidence>
<reference evidence="1" key="1">
    <citation type="submission" date="2021-02" db="EMBL/GenBank/DDBJ databases">
        <authorList>
            <person name="Nowell W R."/>
        </authorList>
    </citation>
    <scope>NUCLEOTIDE SEQUENCE</scope>
</reference>
<organism evidence="1 2">
    <name type="scientific">Adineta ricciae</name>
    <name type="common">Rotifer</name>
    <dbReference type="NCBI Taxonomy" id="249248"/>
    <lineage>
        <taxon>Eukaryota</taxon>
        <taxon>Metazoa</taxon>
        <taxon>Spiralia</taxon>
        <taxon>Gnathifera</taxon>
        <taxon>Rotifera</taxon>
        <taxon>Eurotatoria</taxon>
        <taxon>Bdelloidea</taxon>
        <taxon>Adinetida</taxon>
        <taxon>Adinetidae</taxon>
        <taxon>Adineta</taxon>
    </lineage>
</organism>
<dbReference type="EMBL" id="CAJNOR010010217">
    <property type="protein sequence ID" value="CAF1652061.1"/>
    <property type="molecule type" value="Genomic_DNA"/>
</dbReference>
<name>A0A816ESP3_ADIRI</name>
<accession>A0A816ESP3</accession>
<dbReference type="Proteomes" id="UP000663828">
    <property type="component" value="Unassembled WGS sequence"/>
</dbReference>
<evidence type="ECO:0000313" key="1">
    <source>
        <dbReference type="EMBL" id="CAF1652061.1"/>
    </source>
</evidence>
<protein>
    <recommendedName>
        <fullName evidence="3">Mono(ADP-ribosyl)transferase</fullName>
    </recommendedName>
</protein>
<gene>
    <name evidence="1" type="ORF">XAT740_LOCUS55175</name>
</gene>
<feature type="non-terminal residue" evidence="1">
    <location>
        <position position="276"/>
    </location>
</feature>
<sequence length="276" mass="31929">MDYDNKSKLHTRNIHNQTSPMFNFHDDNVIFEPQQMYDLRTRYEEPRKKTRNVRTQTKDVTMFSNELRGMDSQTFIIDIDDKRLNKSLYTIDNDGGMVNNRDAELDAKETYTTKTTADNPPPTDLDPLIEYAEEPLLSLEEACAPLDSILHNLSFYVQMALDETPKEPPDDLTIDESAAIRLYSIEWEAPHRSLYSMLNYTLKTCPRSELQPYFKYMKLFLSALVKLPCVPPLTVWRGVTKNLSAEFPPGTPVTWWAFSSCTTELTVLENNMYLGN</sequence>
<dbReference type="SUPFAM" id="SSF56399">
    <property type="entry name" value="ADP-ribosylation"/>
    <property type="match status" value="1"/>
</dbReference>
<comment type="caution">
    <text evidence="1">The sequence shown here is derived from an EMBL/GenBank/DDBJ whole genome shotgun (WGS) entry which is preliminary data.</text>
</comment>
<evidence type="ECO:0008006" key="3">
    <source>
        <dbReference type="Google" id="ProtNLM"/>
    </source>
</evidence>
<proteinExistence type="predicted"/>
<keyword evidence="2" id="KW-1185">Reference proteome</keyword>
<dbReference type="AlphaFoldDB" id="A0A816ESP3"/>
<dbReference type="Gene3D" id="3.90.176.10">
    <property type="entry name" value="Toxin ADP-ribosyltransferase, Chain A, domain 1"/>
    <property type="match status" value="1"/>
</dbReference>